<name>A0A1X0R8G1_RHIZD</name>
<proteinExistence type="predicted"/>
<evidence type="ECO:0008006" key="2">
    <source>
        <dbReference type="Google" id="ProtNLM"/>
    </source>
</evidence>
<dbReference type="AlphaFoldDB" id="A0A1X0R8G1"/>
<dbReference type="EMBL" id="KV921890">
    <property type="protein sequence ID" value="ORE08340.1"/>
    <property type="molecule type" value="Genomic_DNA"/>
</dbReference>
<sequence>MPNWKELHKEILREIFKELRSNFSRQDLVECQLVCKNWQKYASLIFYREISFREHLQMEKFIKCMQNNNLRNLVQEIAFWYDKYDKCQHDERTISLFYELAETCPNVQIFKGTLRTSHWDALGRAVGSYWKQLKQLPEPEWSIYSHQNTFTNYYTLASVCHSTLTHVTLPPIPPSWPEFKRVLPLLPFFINLTHLTVNSDYIGSTLMDYDEVIQQCPNLMCFTLNSNKKIIERAHDYTKYYNVLSMRPHLKLKKLVVERDLHQDIIDYIMHKFPNLECCNVHLSVNDDLLHCVRPWIRSCYEEKLRRFQEYLSSRRCDWFFTHVSFPLIEEYLQRTTNPIVRISSTEKHSPWLHMQQDNMFWIIRNTAMNTDRLKELFKKYQNGIKVAYLDMSYGFGEKHLIEDIFRECRGLEKFTYKKIGMDYSKTNFPVANQTLSPSLTTLKLIAKFITSEVLSAYSCALPELRNVTIETTYRFGNPPSFVVDMPKTKFNHLKLYLDIGLAMIKKLNGSIKEALDKPVLLEISQDSDQKQFLANTTLLNQVEEFVMAANKGYGYSIVIKCTSIDFISISFNEMHILKEYPLSLKVNMS</sequence>
<dbReference type="VEuPathDB" id="FungiDB:BCV72DRAFT_261543"/>
<accession>A0A1X0R8G1</accession>
<dbReference type="Proteomes" id="UP000242414">
    <property type="component" value="Unassembled WGS sequence"/>
</dbReference>
<dbReference type="Gene3D" id="1.20.1280.50">
    <property type="match status" value="1"/>
</dbReference>
<evidence type="ECO:0000313" key="1">
    <source>
        <dbReference type="EMBL" id="ORE08340.1"/>
    </source>
</evidence>
<reference evidence="1" key="1">
    <citation type="journal article" date="2016" name="Proc. Natl. Acad. Sci. U.S.A.">
        <title>Lipid metabolic changes in an early divergent fungus govern the establishment of a mutualistic symbiosis with endobacteria.</title>
        <authorList>
            <person name="Lastovetsky O.A."/>
            <person name="Gaspar M.L."/>
            <person name="Mondo S.J."/>
            <person name="LaButti K.M."/>
            <person name="Sandor L."/>
            <person name="Grigoriev I.V."/>
            <person name="Henry S.A."/>
            <person name="Pawlowska T.E."/>
        </authorList>
    </citation>
    <scope>NUCLEOTIDE SEQUENCE [LARGE SCALE GENOMIC DNA]</scope>
    <source>
        <strain evidence="1">ATCC 52814</strain>
    </source>
</reference>
<gene>
    <name evidence="1" type="ORF">BCV72DRAFT_261543</name>
</gene>
<protein>
    <recommendedName>
        <fullName evidence="2">F-box domain-containing protein</fullName>
    </recommendedName>
</protein>
<dbReference type="OrthoDB" id="10257471at2759"/>
<organism evidence="1">
    <name type="scientific">Rhizopus microsporus var. microsporus</name>
    <dbReference type="NCBI Taxonomy" id="86635"/>
    <lineage>
        <taxon>Eukaryota</taxon>
        <taxon>Fungi</taxon>
        <taxon>Fungi incertae sedis</taxon>
        <taxon>Mucoromycota</taxon>
        <taxon>Mucoromycotina</taxon>
        <taxon>Mucoromycetes</taxon>
        <taxon>Mucorales</taxon>
        <taxon>Mucorineae</taxon>
        <taxon>Rhizopodaceae</taxon>
        <taxon>Rhizopus</taxon>
    </lineage>
</organism>